<evidence type="ECO:0000256" key="7">
    <source>
        <dbReference type="SAM" id="MobiDB-lite"/>
    </source>
</evidence>
<dbReference type="PANTHER" id="PTHR37204:SF1">
    <property type="entry name" value="TRANSMEMBRANE PROTEIN"/>
    <property type="match status" value="1"/>
</dbReference>
<dbReference type="InterPro" id="IPR011598">
    <property type="entry name" value="bHLH_dom"/>
</dbReference>
<evidence type="ECO:0000256" key="1">
    <source>
        <dbReference type="ARBA" id="ARBA00004123"/>
    </source>
</evidence>
<comment type="caution">
    <text evidence="9">The sequence shown here is derived from an EMBL/GenBank/DDBJ whole genome shotgun (WGS) entry which is preliminary data.</text>
</comment>
<feature type="coiled-coil region" evidence="6">
    <location>
        <begin position="473"/>
        <end position="528"/>
    </location>
</feature>
<dbReference type="InterPro" id="IPR057075">
    <property type="entry name" value="bHLH_IRO3"/>
</dbReference>
<evidence type="ECO:0000256" key="2">
    <source>
        <dbReference type="ARBA" id="ARBA00023015"/>
    </source>
</evidence>
<evidence type="ECO:0000256" key="3">
    <source>
        <dbReference type="ARBA" id="ARBA00023125"/>
    </source>
</evidence>
<sequence length="630" mass="70237">MALQNSSQNHPPTFSGKAIKLPQHGVPGKILDFGYMKILSEFYAYQGVHLCVLDWLMDGNFGDGFILGSHISNKERRARLYDKMARDLDEHGVGFLKDGETSQSLSLSDIFTLKDGVVTPVLKAANPPVRANVLYMSTKYSVHISDAVKRIFSSHFDKAIWFQNSSFYHFSMFHASHHIQPVPATEDEIQAEATAVKAVAEGLCPLRIVLDRVVLTSTGVLLGCWQVISGTDPITVRAKLRTALPHAPEKQLYDVAILHTSFARLLGHPKDSSMVEFDLVEERGEPERKLGDTQVMLLLRILVKCLEIWHFYVLSPSQEPRNTSNQLQFFHELVARLNSQISGFQAVVSELWYVEEYDVLALALNGRMKVRRILCSGLGLFETGMGSDVPAPLVDKVNVLADASLDGLVIEHLKHCATKKNKGKVPKRIHKAEREKLKREQLNELFLDLANVLELTQQNNGKAAVVCEATRLLKDLFCQIESLRKEKASLLSESHYVTVEKNELVEENSALESQIEKLQTEIEARIAHSKPDLNVPPEFQQPELTSHFPVEGYGLPSVETSLQQAPAVLVVPIRSSNIQAYSTSNASQLTSNPASKVSKPHARYLKPSDSWPSQLLGESIVSTTELNKPQ</sequence>
<keyword evidence="4" id="KW-0804">Transcription</keyword>
<feature type="compositionally biased region" description="Polar residues" evidence="7">
    <location>
        <begin position="582"/>
        <end position="595"/>
    </location>
</feature>
<dbReference type="Proteomes" id="UP000827721">
    <property type="component" value="Unassembled WGS sequence"/>
</dbReference>
<name>A0ABQ8H8T2_9ROSI</name>
<evidence type="ECO:0000256" key="4">
    <source>
        <dbReference type="ARBA" id="ARBA00023163"/>
    </source>
</evidence>
<evidence type="ECO:0000259" key="8">
    <source>
        <dbReference type="PROSITE" id="PS50888"/>
    </source>
</evidence>
<dbReference type="SUPFAM" id="SSF47459">
    <property type="entry name" value="HLH, helix-loop-helix DNA-binding domain"/>
    <property type="match status" value="1"/>
</dbReference>
<gene>
    <name evidence="9" type="ORF">JRO89_XS13G0170800</name>
</gene>
<evidence type="ECO:0000313" key="10">
    <source>
        <dbReference type="Proteomes" id="UP000827721"/>
    </source>
</evidence>
<feature type="domain" description="BHLH" evidence="8">
    <location>
        <begin position="426"/>
        <end position="476"/>
    </location>
</feature>
<proteinExistence type="predicted"/>
<keyword evidence="3" id="KW-0238">DNA-binding</keyword>
<dbReference type="Pfam" id="PF23177">
    <property type="entry name" value="bHLH_IRO3"/>
    <property type="match status" value="1"/>
</dbReference>
<keyword evidence="2" id="KW-0805">Transcription regulation</keyword>
<dbReference type="CDD" id="cd11446">
    <property type="entry name" value="bHLH_AtILR3_like"/>
    <property type="match status" value="1"/>
</dbReference>
<evidence type="ECO:0000256" key="6">
    <source>
        <dbReference type="SAM" id="Coils"/>
    </source>
</evidence>
<feature type="compositionally biased region" description="Polar residues" evidence="7">
    <location>
        <begin position="1"/>
        <end position="12"/>
    </location>
</feature>
<feature type="region of interest" description="Disordered" evidence="7">
    <location>
        <begin position="582"/>
        <end position="611"/>
    </location>
</feature>
<dbReference type="PROSITE" id="PS50888">
    <property type="entry name" value="BHLH"/>
    <property type="match status" value="1"/>
</dbReference>
<dbReference type="InterPro" id="IPR036638">
    <property type="entry name" value="HLH_DNA-bd_sf"/>
</dbReference>
<reference evidence="9 10" key="1">
    <citation type="submission" date="2021-02" db="EMBL/GenBank/DDBJ databases">
        <title>Plant Genome Project.</title>
        <authorList>
            <person name="Zhang R.-G."/>
        </authorList>
    </citation>
    <scope>NUCLEOTIDE SEQUENCE [LARGE SCALE GENOMIC DNA]</scope>
    <source>
        <tissue evidence="9">Leaves</tissue>
    </source>
</reference>
<dbReference type="PANTHER" id="PTHR37204">
    <property type="entry name" value="TRANSMEMBRANE PROTEIN"/>
    <property type="match status" value="1"/>
</dbReference>
<comment type="subcellular location">
    <subcellularLocation>
        <location evidence="1">Nucleus</location>
    </subcellularLocation>
</comment>
<evidence type="ECO:0000256" key="5">
    <source>
        <dbReference type="ARBA" id="ARBA00023242"/>
    </source>
</evidence>
<keyword evidence="5" id="KW-0539">Nucleus</keyword>
<accession>A0ABQ8H8T2</accession>
<evidence type="ECO:0000313" key="9">
    <source>
        <dbReference type="EMBL" id="KAH7550320.1"/>
    </source>
</evidence>
<organism evidence="9 10">
    <name type="scientific">Xanthoceras sorbifolium</name>
    <dbReference type="NCBI Taxonomy" id="99658"/>
    <lineage>
        <taxon>Eukaryota</taxon>
        <taxon>Viridiplantae</taxon>
        <taxon>Streptophyta</taxon>
        <taxon>Embryophyta</taxon>
        <taxon>Tracheophyta</taxon>
        <taxon>Spermatophyta</taxon>
        <taxon>Magnoliopsida</taxon>
        <taxon>eudicotyledons</taxon>
        <taxon>Gunneridae</taxon>
        <taxon>Pentapetalae</taxon>
        <taxon>rosids</taxon>
        <taxon>malvids</taxon>
        <taxon>Sapindales</taxon>
        <taxon>Sapindaceae</taxon>
        <taxon>Xanthoceroideae</taxon>
        <taxon>Xanthoceras</taxon>
    </lineage>
</organism>
<keyword evidence="6" id="KW-0175">Coiled coil</keyword>
<feature type="region of interest" description="Disordered" evidence="7">
    <location>
        <begin position="1"/>
        <end position="20"/>
    </location>
</feature>
<dbReference type="EMBL" id="JAFEMO010000013">
    <property type="protein sequence ID" value="KAH7550320.1"/>
    <property type="molecule type" value="Genomic_DNA"/>
</dbReference>
<keyword evidence="10" id="KW-1185">Reference proteome</keyword>
<protein>
    <recommendedName>
        <fullName evidence="8">BHLH domain-containing protein</fullName>
    </recommendedName>
</protein>